<dbReference type="InterPro" id="IPR026960">
    <property type="entry name" value="RVT-Znf"/>
</dbReference>
<reference evidence="2" key="2">
    <citation type="journal article" date="2024" name="Plant">
        <title>Genomic evolution and insights into agronomic trait innovations of Sesamum species.</title>
        <authorList>
            <person name="Miao H."/>
            <person name="Wang L."/>
            <person name="Qu L."/>
            <person name="Liu H."/>
            <person name="Sun Y."/>
            <person name="Le M."/>
            <person name="Wang Q."/>
            <person name="Wei S."/>
            <person name="Zheng Y."/>
            <person name="Lin W."/>
            <person name="Duan Y."/>
            <person name="Cao H."/>
            <person name="Xiong S."/>
            <person name="Wang X."/>
            <person name="Wei L."/>
            <person name="Li C."/>
            <person name="Ma Q."/>
            <person name="Ju M."/>
            <person name="Zhao R."/>
            <person name="Li G."/>
            <person name="Mu C."/>
            <person name="Tian Q."/>
            <person name="Mei H."/>
            <person name="Zhang T."/>
            <person name="Gao T."/>
            <person name="Zhang H."/>
        </authorList>
    </citation>
    <scope>NUCLEOTIDE SEQUENCE</scope>
    <source>
        <strain evidence="2">G02</strain>
    </source>
</reference>
<accession>A0AAW2NQY8</accession>
<dbReference type="EMBL" id="JACGWJ010000019">
    <property type="protein sequence ID" value="KAL0345935.1"/>
    <property type="molecule type" value="Genomic_DNA"/>
</dbReference>
<feature type="domain" description="Reverse transcriptase zinc-binding" evidence="1">
    <location>
        <begin position="130"/>
        <end position="194"/>
    </location>
</feature>
<name>A0AAW2NQY8_SESRA</name>
<comment type="caution">
    <text evidence="2">The sequence shown here is derived from an EMBL/GenBank/DDBJ whole genome shotgun (WGS) entry which is preliminary data.</text>
</comment>
<dbReference type="Pfam" id="PF13966">
    <property type="entry name" value="zf-RVT"/>
    <property type="match status" value="1"/>
</dbReference>
<proteinExistence type="predicted"/>
<evidence type="ECO:0000259" key="1">
    <source>
        <dbReference type="Pfam" id="PF13966"/>
    </source>
</evidence>
<sequence length="223" mass="24878">MQLQGCWRSCFRRLKESNLAHLSKQAWCVAVVIDSLLQNVIGEKYFPFSNFLDAGLSSSPSFYLALAVGCPRNPANARVADLITADREWNLGLIKSEFHPHDAECILGIDLRGSPERDKLIWHYGKQGRFSVGSAYHVVRLINGEAGASCVPPSWHFIWKSKAQPKVLLFAWRAARNALPTLSQLRCRGVRVERNMQQPSEGEGRCGTCAVFLLICTTCMGNL</sequence>
<evidence type="ECO:0000313" key="2">
    <source>
        <dbReference type="EMBL" id="KAL0345935.1"/>
    </source>
</evidence>
<reference evidence="2" key="1">
    <citation type="submission" date="2020-06" db="EMBL/GenBank/DDBJ databases">
        <authorList>
            <person name="Li T."/>
            <person name="Hu X."/>
            <person name="Zhang T."/>
            <person name="Song X."/>
            <person name="Zhang H."/>
            <person name="Dai N."/>
            <person name="Sheng W."/>
            <person name="Hou X."/>
            <person name="Wei L."/>
        </authorList>
    </citation>
    <scope>NUCLEOTIDE SEQUENCE</scope>
    <source>
        <strain evidence="2">G02</strain>
        <tissue evidence="2">Leaf</tissue>
    </source>
</reference>
<dbReference type="AlphaFoldDB" id="A0AAW2NQY8"/>
<protein>
    <recommendedName>
        <fullName evidence="1">Reverse transcriptase zinc-binding domain-containing protein</fullName>
    </recommendedName>
</protein>
<organism evidence="2">
    <name type="scientific">Sesamum radiatum</name>
    <name type="common">Black benniseed</name>
    <dbReference type="NCBI Taxonomy" id="300843"/>
    <lineage>
        <taxon>Eukaryota</taxon>
        <taxon>Viridiplantae</taxon>
        <taxon>Streptophyta</taxon>
        <taxon>Embryophyta</taxon>
        <taxon>Tracheophyta</taxon>
        <taxon>Spermatophyta</taxon>
        <taxon>Magnoliopsida</taxon>
        <taxon>eudicotyledons</taxon>
        <taxon>Gunneridae</taxon>
        <taxon>Pentapetalae</taxon>
        <taxon>asterids</taxon>
        <taxon>lamiids</taxon>
        <taxon>Lamiales</taxon>
        <taxon>Pedaliaceae</taxon>
        <taxon>Sesamum</taxon>
    </lineage>
</organism>
<gene>
    <name evidence="2" type="ORF">Sradi_4424800</name>
</gene>